<dbReference type="InterPro" id="IPR011042">
    <property type="entry name" value="6-blade_b-propeller_TolB-like"/>
</dbReference>
<accession>A0A285K3F5</accession>
<dbReference type="PRINTS" id="PR01790">
    <property type="entry name" value="SMP30FAMILY"/>
</dbReference>
<dbReference type="Pfam" id="PF08450">
    <property type="entry name" value="SGL"/>
    <property type="match status" value="1"/>
</dbReference>
<evidence type="ECO:0000256" key="1">
    <source>
        <dbReference type="ARBA" id="ARBA00008853"/>
    </source>
</evidence>
<dbReference type="OrthoDB" id="2633250at2"/>
<dbReference type="SUPFAM" id="SSF63829">
    <property type="entry name" value="Calcium-dependent phosphotriesterase"/>
    <property type="match status" value="1"/>
</dbReference>
<sequence length="274" mass="29845">MSARFEAQVACSQTYTLGEGPLWDRDRNRLLWVDIEAGLVCAGKLDRRTGAVRVTETWEFNDLACAVAVARDGDLLVAERHHLTWVRPDGSRERLTRLVDGEGSRLNDGAVDPQGRFVVGSMALDGRQEQEQLLRWDGAGITVLDDDLTLSNGLAWSPAGDRLYSIDSIPGVVYERDYPGGARHELFRVTDGLPDGLCVDSDGNLWIAVHERGEVRCFTPRGELLATVTVAAPKTTSAAFAGPDLDVLVITAADGPLFTARVGAAGLHTPYWHH</sequence>
<feature type="binding site" evidence="3">
    <location>
        <position position="19"/>
    </location>
    <ligand>
        <name>a divalent metal cation</name>
        <dbReference type="ChEBI" id="CHEBI:60240"/>
    </ligand>
</feature>
<feature type="binding site" evidence="3">
    <location>
        <position position="195"/>
    </location>
    <ligand>
        <name>a divalent metal cation</name>
        <dbReference type="ChEBI" id="CHEBI:60240"/>
    </ligand>
</feature>
<dbReference type="EMBL" id="OBDY01000031">
    <property type="protein sequence ID" value="SNY67122.1"/>
    <property type="molecule type" value="Genomic_DNA"/>
</dbReference>
<dbReference type="Gene3D" id="2.120.10.30">
    <property type="entry name" value="TolB, C-terminal domain"/>
    <property type="match status" value="1"/>
</dbReference>
<dbReference type="AlphaFoldDB" id="A0A285K3F5"/>
<dbReference type="RefSeq" id="WP_097327683.1">
    <property type="nucleotide sequence ID" value="NZ_OBDY01000031.1"/>
</dbReference>
<gene>
    <name evidence="5" type="ORF">SAMN05421748_13137</name>
</gene>
<feature type="active site" description="Proton donor/acceptor" evidence="2">
    <location>
        <position position="195"/>
    </location>
</feature>
<dbReference type="GO" id="GO:0004341">
    <property type="term" value="F:gluconolactonase activity"/>
    <property type="evidence" value="ECO:0007669"/>
    <property type="project" value="TreeGrafter"/>
</dbReference>
<dbReference type="GO" id="GO:0005509">
    <property type="term" value="F:calcium ion binding"/>
    <property type="evidence" value="ECO:0007669"/>
    <property type="project" value="TreeGrafter"/>
</dbReference>
<keyword evidence="6" id="KW-1185">Reference proteome</keyword>
<evidence type="ECO:0000313" key="5">
    <source>
        <dbReference type="EMBL" id="SNY67122.1"/>
    </source>
</evidence>
<dbReference type="Proteomes" id="UP000219612">
    <property type="component" value="Unassembled WGS sequence"/>
</dbReference>
<dbReference type="PANTHER" id="PTHR10907:SF47">
    <property type="entry name" value="REGUCALCIN"/>
    <property type="match status" value="1"/>
</dbReference>
<evidence type="ECO:0000313" key="6">
    <source>
        <dbReference type="Proteomes" id="UP000219612"/>
    </source>
</evidence>
<keyword evidence="3" id="KW-0479">Metal-binding</keyword>
<feature type="binding site" evidence="3">
    <location>
        <position position="152"/>
    </location>
    <ligand>
        <name>a divalent metal cation</name>
        <dbReference type="ChEBI" id="CHEBI:60240"/>
    </ligand>
</feature>
<dbReference type="GO" id="GO:0019853">
    <property type="term" value="P:L-ascorbic acid biosynthetic process"/>
    <property type="evidence" value="ECO:0007669"/>
    <property type="project" value="TreeGrafter"/>
</dbReference>
<protein>
    <submittedName>
        <fullName evidence="5">Sugar lactone lactonase YvrE</fullName>
    </submittedName>
</protein>
<feature type="binding site" evidence="3">
    <location>
        <position position="107"/>
    </location>
    <ligand>
        <name>substrate</name>
    </ligand>
</feature>
<keyword evidence="3" id="KW-0862">Zinc</keyword>
<proteinExistence type="inferred from homology"/>
<name>A0A285K3F5_9ACTN</name>
<reference evidence="5 6" key="1">
    <citation type="submission" date="2017-09" db="EMBL/GenBank/DDBJ databases">
        <authorList>
            <person name="Ehlers B."/>
            <person name="Leendertz F.H."/>
        </authorList>
    </citation>
    <scope>NUCLEOTIDE SEQUENCE [LARGE SCALE GENOMIC DNA]</scope>
    <source>
        <strain evidence="5 6">CGMCC 4.6857</strain>
    </source>
</reference>
<dbReference type="InterPro" id="IPR013658">
    <property type="entry name" value="SGL"/>
</dbReference>
<comment type="similarity">
    <text evidence="1">Belongs to the SMP-30/CGR1 family.</text>
</comment>
<dbReference type="PANTHER" id="PTHR10907">
    <property type="entry name" value="REGUCALCIN"/>
    <property type="match status" value="1"/>
</dbReference>
<evidence type="ECO:0000256" key="2">
    <source>
        <dbReference type="PIRSR" id="PIRSR605511-1"/>
    </source>
</evidence>
<feature type="binding site" evidence="3">
    <location>
        <position position="105"/>
    </location>
    <ligand>
        <name>substrate</name>
    </ligand>
</feature>
<comment type="cofactor">
    <cofactor evidence="3">
        <name>Zn(2+)</name>
        <dbReference type="ChEBI" id="CHEBI:29105"/>
    </cofactor>
    <text evidence="3">Binds 1 divalent metal cation per subunit.</text>
</comment>
<feature type="binding site" evidence="3">
    <location>
        <position position="125"/>
    </location>
    <ligand>
        <name>substrate</name>
    </ligand>
</feature>
<evidence type="ECO:0000259" key="4">
    <source>
        <dbReference type="Pfam" id="PF08450"/>
    </source>
</evidence>
<feature type="domain" description="SMP-30/Gluconolactonase/LRE-like region" evidence="4">
    <location>
        <begin position="17"/>
        <end position="253"/>
    </location>
</feature>
<evidence type="ECO:0000256" key="3">
    <source>
        <dbReference type="PIRSR" id="PIRSR605511-2"/>
    </source>
</evidence>
<organism evidence="5 6">
    <name type="scientific">Paractinoplanes atraurantiacus</name>
    <dbReference type="NCBI Taxonomy" id="1036182"/>
    <lineage>
        <taxon>Bacteria</taxon>
        <taxon>Bacillati</taxon>
        <taxon>Actinomycetota</taxon>
        <taxon>Actinomycetes</taxon>
        <taxon>Micromonosporales</taxon>
        <taxon>Micromonosporaceae</taxon>
        <taxon>Paractinoplanes</taxon>
    </lineage>
</organism>
<dbReference type="InterPro" id="IPR005511">
    <property type="entry name" value="SMP-30"/>
</dbReference>